<dbReference type="SMART" id="SM00862">
    <property type="entry name" value="Trans_reg_C"/>
    <property type="match status" value="1"/>
</dbReference>
<dbReference type="PANTHER" id="PTHR35807:SF1">
    <property type="entry name" value="TRANSCRIPTIONAL REGULATOR REDD"/>
    <property type="match status" value="1"/>
</dbReference>
<evidence type="ECO:0000259" key="7">
    <source>
        <dbReference type="PROSITE" id="PS51755"/>
    </source>
</evidence>
<evidence type="ECO:0000313" key="8">
    <source>
        <dbReference type="EMBL" id="GHF10414.1"/>
    </source>
</evidence>
<dbReference type="AlphaFoldDB" id="A0A919AJA0"/>
<evidence type="ECO:0000256" key="3">
    <source>
        <dbReference type="ARBA" id="ARBA00023015"/>
    </source>
</evidence>
<organism evidence="8 9">
    <name type="scientific">Streptomyces fumanus</name>
    <dbReference type="NCBI Taxonomy" id="67302"/>
    <lineage>
        <taxon>Bacteria</taxon>
        <taxon>Bacillati</taxon>
        <taxon>Actinomycetota</taxon>
        <taxon>Actinomycetes</taxon>
        <taxon>Kitasatosporales</taxon>
        <taxon>Streptomycetaceae</taxon>
        <taxon>Streptomyces</taxon>
    </lineage>
</organism>
<reference evidence="8" key="2">
    <citation type="submission" date="2020-09" db="EMBL/GenBank/DDBJ databases">
        <authorList>
            <person name="Sun Q."/>
            <person name="Ohkuma M."/>
        </authorList>
    </citation>
    <scope>NUCLEOTIDE SEQUENCE</scope>
    <source>
        <strain evidence="8">JCM 4477</strain>
    </source>
</reference>
<comment type="similarity">
    <text evidence="1">Belongs to the AfsR/DnrI/RedD regulatory family.</text>
</comment>
<dbReference type="GO" id="GO:0000160">
    <property type="term" value="P:phosphorelay signal transduction system"/>
    <property type="evidence" value="ECO:0007669"/>
    <property type="project" value="UniProtKB-KW"/>
</dbReference>
<dbReference type="PROSITE" id="PS51755">
    <property type="entry name" value="OMPR_PHOB"/>
    <property type="match status" value="1"/>
</dbReference>
<feature type="domain" description="OmpR/PhoB-type" evidence="7">
    <location>
        <begin position="1"/>
        <end position="90"/>
    </location>
</feature>
<dbReference type="InterPro" id="IPR001867">
    <property type="entry name" value="OmpR/PhoB-type_DNA-bd"/>
</dbReference>
<feature type="DNA-binding region" description="OmpR/PhoB-type" evidence="6">
    <location>
        <begin position="1"/>
        <end position="90"/>
    </location>
</feature>
<evidence type="ECO:0000256" key="4">
    <source>
        <dbReference type="ARBA" id="ARBA00023125"/>
    </source>
</evidence>
<sequence length="268" mass="29201">MEYRILGQVEARHEGRPLPLPGAKPRTVLSALLLAGDQVVYDSQLGDHLWGHRAPATMNAQIYTYVSRLRKLLAPHARITRRSPGYLMETGSAWFDLAEFTDRSRRGHRALAAGDHRGAVSLLDSALSLWRGPALADVCAPLADAVRPHLEEARITALHGRFEAGLALGGHAALVPELTRTVRAYPLQERFRAQLMTALYRCHRQADALAVYEEGRALLQGSLGVDPGALLREVMLAILRSDPALLGPARERAPAGAGHPVLPEPAVR</sequence>
<evidence type="ECO:0000256" key="1">
    <source>
        <dbReference type="ARBA" id="ARBA00005820"/>
    </source>
</evidence>
<proteinExistence type="inferred from homology"/>
<evidence type="ECO:0000256" key="5">
    <source>
        <dbReference type="ARBA" id="ARBA00023163"/>
    </source>
</evidence>
<dbReference type="GO" id="GO:0006355">
    <property type="term" value="P:regulation of DNA-templated transcription"/>
    <property type="evidence" value="ECO:0007669"/>
    <property type="project" value="InterPro"/>
</dbReference>
<reference evidence="8" key="1">
    <citation type="journal article" date="2014" name="Int. J. Syst. Evol. Microbiol.">
        <title>Complete genome sequence of Corynebacterium casei LMG S-19264T (=DSM 44701T), isolated from a smear-ripened cheese.</title>
        <authorList>
            <consortium name="US DOE Joint Genome Institute (JGI-PGF)"/>
            <person name="Walter F."/>
            <person name="Albersmeier A."/>
            <person name="Kalinowski J."/>
            <person name="Ruckert C."/>
        </authorList>
    </citation>
    <scope>NUCLEOTIDE SEQUENCE</scope>
    <source>
        <strain evidence="8">JCM 4477</strain>
    </source>
</reference>
<dbReference type="PANTHER" id="PTHR35807">
    <property type="entry name" value="TRANSCRIPTIONAL REGULATOR REDD-RELATED"/>
    <property type="match status" value="1"/>
</dbReference>
<dbReference type="Pfam" id="PF03704">
    <property type="entry name" value="BTAD"/>
    <property type="match status" value="1"/>
</dbReference>
<dbReference type="InterPro" id="IPR005158">
    <property type="entry name" value="BTAD"/>
</dbReference>
<dbReference type="InterPro" id="IPR016032">
    <property type="entry name" value="Sig_transdc_resp-reg_C-effctor"/>
</dbReference>
<evidence type="ECO:0000256" key="2">
    <source>
        <dbReference type="ARBA" id="ARBA00023012"/>
    </source>
</evidence>
<dbReference type="Pfam" id="PF00486">
    <property type="entry name" value="Trans_reg_C"/>
    <property type="match status" value="1"/>
</dbReference>
<dbReference type="InterPro" id="IPR036388">
    <property type="entry name" value="WH-like_DNA-bd_sf"/>
</dbReference>
<protein>
    <recommendedName>
        <fullName evidence="7">OmpR/PhoB-type domain-containing protein</fullName>
    </recommendedName>
</protein>
<dbReference type="Gene3D" id="1.25.40.10">
    <property type="entry name" value="Tetratricopeptide repeat domain"/>
    <property type="match status" value="1"/>
</dbReference>
<keyword evidence="9" id="KW-1185">Reference proteome</keyword>
<name>A0A919AJA0_9ACTN</name>
<gene>
    <name evidence="8" type="ORF">GCM10018772_39270</name>
</gene>
<evidence type="ECO:0000313" key="9">
    <source>
        <dbReference type="Proteomes" id="UP000630718"/>
    </source>
</evidence>
<dbReference type="SUPFAM" id="SSF48452">
    <property type="entry name" value="TPR-like"/>
    <property type="match status" value="1"/>
</dbReference>
<dbReference type="GO" id="GO:0003677">
    <property type="term" value="F:DNA binding"/>
    <property type="evidence" value="ECO:0007669"/>
    <property type="project" value="UniProtKB-UniRule"/>
</dbReference>
<dbReference type="EMBL" id="BNBI01000008">
    <property type="protein sequence ID" value="GHF10414.1"/>
    <property type="molecule type" value="Genomic_DNA"/>
</dbReference>
<dbReference type="CDD" id="cd15831">
    <property type="entry name" value="BTAD"/>
    <property type="match status" value="1"/>
</dbReference>
<dbReference type="Proteomes" id="UP000630718">
    <property type="component" value="Unassembled WGS sequence"/>
</dbReference>
<dbReference type="InterPro" id="IPR051677">
    <property type="entry name" value="AfsR-DnrI-RedD_regulator"/>
</dbReference>
<keyword evidence="3" id="KW-0805">Transcription regulation</keyword>
<dbReference type="RefSeq" id="WP_190205636.1">
    <property type="nucleotide sequence ID" value="NZ_BNBI01000008.1"/>
</dbReference>
<keyword evidence="5" id="KW-0804">Transcription</keyword>
<keyword evidence="2" id="KW-0902">Two-component regulatory system</keyword>
<dbReference type="SUPFAM" id="SSF46894">
    <property type="entry name" value="C-terminal effector domain of the bipartite response regulators"/>
    <property type="match status" value="1"/>
</dbReference>
<dbReference type="SMART" id="SM01043">
    <property type="entry name" value="BTAD"/>
    <property type="match status" value="1"/>
</dbReference>
<dbReference type="Gene3D" id="1.10.10.10">
    <property type="entry name" value="Winged helix-like DNA-binding domain superfamily/Winged helix DNA-binding domain"/>
    <property type="match status" value="1"/>
</dbReference>
<dbReference type="InterPro" id="IPR011990">
    <property type="entry name" value="TPR-like_helical_dom_sf"/>
</dbReference>
<evidence type="ECO:0000256" key="6">
    <source>
        <dbReference type="PROSITE-ProRule" id="PRU01091"/>
    </source>
</evidence>
<comment type="caution">
    <text evidence="8">The sequence shown here is derived from an EMBL/GenBank/DDBJ whole genome shotgun (WGS) entry which is preliminary data.</text>
</comment>
<accession>A0A919AJA0</accession>
<keyword evidence="4 6" id="KW-0238">DNA-binding</keyword>